<accession>A0ACB8IML4</accession>
<protein>
    <submittedName>
        <fullName evidence="1">Ethylene-responsive transcription factor LEP</fullName>
    </submittedName>
</protein>
<evidence type="ECO:0000313" key="2">
    <source>
        <dbReference type="Proteomes" id="UP000829398"/>
    </source>
</evidence>
<dbReference type="EMBL" id="CM039177">
    <property type="protein sequence ID" value="KAH9698302.1"/>
    <property type="molecule type" value="Genomic_DNA"/>
</dbReference>
<reference evidence="2" key="1">
    <citation type="journal article" date="2023" name="Hortic. Res.">
        <title>A chromosome-level phased genome enabling allele-level studies in sweet orange: a case study on citrus Huanglongbing tolerance.</title>
        <authorList>
            <person name="Wu B."/>
            <person name="Yu Q."/>
            <person name="Deng Z."/>
            <person name="Duan Y."/>
            <person name="Luo F."/>
            <person name="Gmitter F. Jr."/>
        </authorList>
    </citation>
    <scope>NUCLEOTIDE SEQUENCE [LARGE SCALE GENOMIC DNA]</scope>
    <source>
        <strain evidence="2">cv. Valencia</strain>
    </source>
</reference>
<name>A0ACB8IML4_CITSI</name>
<comment type="caution">
    <text evidence="1">The sequence shown here is derived from an EMBL/GenBank/DDBJ whole genome shotgun (WGS) entry which is preliminary data.</text>
</comment>
<dbReference type="Proteomes" id="UP000829398">
    <property type="component" value="Chromosome 8"/>
</dbReference>
<sequence length="200" mass="22111">MQQDEIRFLGVRRRPWSRYAAEIRDPATKEGHWLGTFDTAEDAALAFDRTARSMHGSKACTSFVNFDMPAGFSITSLISPDHYQPPQQDDVISSLFAVIAALFNFSDQFSAETISESTIYKPITCIMDAAEQADNHQTSCYYYNYYEPAAVAGLNGNSDLGFGQHRSSQLFRGMPSVSSDVATDGFDFSSSSSSSSAYFF</sequence>
<evidence type="ECO:0000313" key="1">
    <source>
        <dbReference type="EMBL" id="KAH9698302.1"/>
    </source>
</evidence>
<organism evidence="1 2">
    <name type="scientific">Citrus sinensis</name>
    <name type="common">Sweet orange</name>
    <name type="synonym">Citrus aurantium var. sinensis</name>
    <dbReference type="NCBI Taxonomy" id="2711"/>
    <lineage>
        <taxon>Eukaryota</taxon>
        <taxon>Viridiplantae</taxon>
        <taxon>Streptophyta</taxon>
        <taxon>Embryophyta</taxon>
        <taxon>Tracheophyta</taxon>
        <taxon>Spermatophyta</taxon>
        <taxon>Magnoliopsida</taxon>
        <taxon>eudicotyledons</taxon>
        <taxon>Gunneridae</taxon>
        <taxon>Pentapetalae</taxon>
        <taxon>rosids</taxon>
        <taxon>malvids</taxon>
        <taxon>Sapindales</taxon>
        <taxon>Rutaceae</taxon>
        <taxon>Aurantioideae</taxon>
        <taxon>Citrus</taxon>
    </lineage>
</organism>
<proteinExistence type="predicted"/>
<keyword evidence="2" id="KW-1185">Reference proteome</keyword>
<gene>
    <name evidence="1" type="ORF">KPL71_023965</name>
</gene>